<organism evidence="2">
    <name type="scientific">marine metagenome</name>
    <dbReference type="NCBI Taxonomy" id="408172"/>
    <lineage>
        <taxon>unclassified sequences</taxon>
        <taxon>metagenomes</taxon>
        <taxon>ecological metagenomes</taxon>
    </lineage>
</organism>
<name>A0A382GPF4_9ZZZZ</name>
<feature type="compositionally biased region" description="Polar residues" evidence="1">
    <location>
        <begin position="1"/>
        <end position="11"/>
    </location>
</feature>
<reference evidence="2" key="1">
    <citation type="submission" date="2018-05" db="EMBL/GenBank/DDBJ databases">
        <authorList>
            <person name="Lanie J.A."/>
            <person name="Ng W.-L."/>
            <person name="Kazmierczak K.M."/>
            <person name="Andrzejewski T.M."/>
            <person name="Davidsen T.M."/>
            <person name="Wayne K.J."/>
            <person name="Tettelin H."/>
            <person name="Glass J.I."/>
            <person name="Rusch D."/>
            <person name="Podicherti R."/>
            <person name="Tsui H.-C.T."/>
            <person name="Winkler M.E."/>
        </authorList>
    </citation>
    <scope>NUCLEOTIDE SEQUENCE</scope>
</reference>
<gene>
    <name evidence="2" type="ORF">METZ01_LOCUS229852</name>
</gene>
<protein>
    <submittedName>
        <fullName evidence="2">Uncharacterized protein</fullName>
    </submittedName>
</protein>
<feature type="region of interest" description="Disordered" evidence="1">
    <location>
        <begin position="1"/>
        <end position="27"/>
    </location>
</feature>
<evidence type="ECO:0000313" key="2">
    <source>
        <dbReference type="EMBL" id="SVB76998.1"/>
    </source>
</evidence>
<feature type="non-terminal residue" evidence="2">
    <location>
        <position position="27"/>
    </location>
</feature>
<sequence>MVLLAQETSTMPAKGTAMGVTATRRDD</sequence>
<proteinExistence type="predicted"/>
<dbReference type="EMBL" id="UINC01056683">
    <property type="protein sequence ID" value="SVB76998.1"/>
    <property type="molecule type" value="Genomic_DNA"/>
</dbReference>
<dbReference type="AlphaFoldDB" id="A0A382GPF4"/>
<evidence type="ECO:0000256" key="1">
    <source>
        <dbReference type="SAM" id="MobiDB-lite"/>
    </source>
</evidence>
<accession>A0A382GPF4</accession>